<evidence type="ECO:0000256" key="8">
    <source>
        <dbReference type="SAM" id="MobiDB-lite"/>
    </source>
</evidence>
<dbReference type="GO" id="GO:0042826">
    <property type="term" value="F:histone deacetylase binding"/>
    <property type="evidence" value="ECO:0007669"/>
    <property type="project" value="TreeGrafter"/>
</dbReference>
<dbReference type="GO" id="GO:0008270">
    <property type="term" value="F:zinc ion binding"/>
    <property type="evidence" value="ECO:0007669"/>
    <property type="project" value="UniProtKB-KW"/>
</dbReference>
<feature type="region of interest" description="Disordered" evidence="8">
    <location>
        <begin position="349"/>
        <end position="374"/>
    </location>
</feature>
<evidence type="ECO:0000313" key="11">
    <source>
        <dbReference type="Proteomes" id="UP000035642"/>
    </source>
</evidence>
<dbReference type="SMART" id="SM00717">
    <property type="entry name" value="SANT"/>
    <property type="match status" value="1"/>
</dbReference>
<accession>A0A158PC76</accession>
<keyword evidence="2" id="KW-0678">Repressor</keyword>
<dbReference type="PANTHER" id="PTHR10865:SF28">
    <property type="entry name" value="ELM2 DOMAIN-CONTAINING PROTEIN"/>
    <property type="match status" value="1"/>
</dbReference>
<feature type="domain" description="SANT" evidence="10">
    <location>
        <begin position="613"/>
        <end position="656"/>
    </location>
</feature>
<reference evidence="12" key="2">
    <citation type="submission" date="2016-04" db="UniProtKB">
        <authorList>
            <consortium name="WormBaseParasite"/>
        </authorList>
    </citation>
    <scope>IDENTIFICATION</scope>
</reference>
<dbReference type="SUPFAM" id="SSF46689">
    <property type="entry name" value="Homeodomain-like"/>
    <property type="match status" value="1"/>
</dbReference>
<keyword evidence="11" id="KW-1185">Reference proteome</keyword>
<sequence length="766" mass="86292">MISVPAIQKPQLRSALANLLNSLLELLIQPGERPLQAKISIYRSARICMRNAYVDTDEDKSSSNDNWLTNGIVVCGSTDQDPIVEVIHARSYELSQCITRDIVDLPDQHKSTPLLLLSDMLHEDPRTFASLISKTGVARYMTDFLASIAIDWTALSRHEPDAVQNHTQYKSLMIALARLSLTDSGWNALADLALPEVLAQLPLLQPPKQVFLQPASANEKDSPSELFVSSFEAVIRLCYAICAKPRWKRLSFKILDAVHSQSELLSQLMRAEIKCRMMDIVVALVQYIWEHDDLTREVIDQDSVLKELRIQPHVNDLDEKISHKPYSFVTPNRLYPECARIRSLMADEEHSRSASSYDDDEYFLDGEDNGEDFEGTLDEEEMLDGDADYTDELRELEDEGSMDLEELRRRYGCTLSSDGSPEAECDSSSDVAAVAEVGECEAVDIEPSESADFFHLPYDELDEGDDADDRDYVPPDPWKRDVRIDAGRYQATVPDTMNDVTSLALSGNGTDLPTLPNLAHGGALWIPSQDLSDSNIDRYLADIVELRAAHGQIVSDRYSVRTEFQTRDDEDALCALYRQSYGIEKAKASFPFSRVNQPFRTVREGALEWDLTERDLFERGVAMYGKNFFVIQRKLLPYRRVGELVEYYYFWKKSERYQLFRKPTVHSEPDVRYSLAPSYHPPCMPYPFDGALPEVSGTKVDNEGVLPDMGSSNDSTSEEQVIDLNPTASSQPITQSVAAQITAGPDDAKSECGNIWWTDDVPLAQV</sequence>
<keyword evidence="5" id="KW-0862">Zinc</keyword>
<dbReference type="GO" id="GO:0003714">
    <property type="term" value="F:transcription corepressor activity"/>
    <property type="evidence" value="ECO:0007669"/>
    <property type="project" value="TreeGrafter"/>
</dbReference>
<keyword evidence="6" id="KW-0238">DNA-binding</keyword>
<feature type="domain" description="ELM2" evidence="9">
    <location>
        <begin position="480"/>
        <end position="594"/>
    </location>
</feature>
<organism evidence="11 12">
    <name type="scientific">Angiostrongylus cantonensis</name>
    <name type="common">Rat lungworm</name>
    <dbReference type="NCBI Taxonomy" id="6313"/>
    <lineage>
        <taxon>Eukaryota</taxon>
        <taxon>Metazoa</taxon>
        <taxon>Ecdysozoa</taxon>
        <taxon>Nematoda</taxon>
        <taxon>Chromadorea</taxon>
        <taxon>Rhabditida</taxon>
        <taxon>Rhabditina</taxon>
        <taxon>Rhabditomorpha</taxon>
        <taxon>Strongyloidea</taxon>
        <taxon>Metastrongylidae</taxon>
        <taxon>Angiostrongylus</taxon>
    </lineage>
</organism>
<protein>
    <submittedName>
        <fullName evidence="12">SANT domain-containing protein</fullName>
    </submittedName>
</protein>
<evidence type="ECO:0000259" key="9">
    <source>
        <dbReference type="PROSITE" id="PS51156"/>
    </source>
</evidence>
<dbReference type="PANTHER" id="PTHR10865">
    <property type="entry name" value="METASTASIS-ASSOCIATED PROTEIN AND MESODERM INDUCTION EARLY RESPONSE PROTEIN"/>
    <property type="match status" value="1"/>
</dbReference>
<proteinExistence type="predicted"/>
<dbReference type="AlphaFoldDB" id="A0A158PC76"/>
<evidence type="ECO:0000256" key="5">
    <source>
        <dbReference type="ARBA" id="ARBA00022833"/>
    </source>
</evidence>
<dbReference type="Proteomes" id="UP000035642">
    <property type="component" value="Unassembled WGS sequence"/>
</dbReference>
<dbReference type="GO" id="GO:0003677">
    <property type="term" value="F:DNA binding"/>
    <property type="evidence" value="ECO:0007669"/>
    <property type="project" value="UniProtKB-KW"/>
</dbReference>
<name>A0A158PC76_ANGCA</name>
<dbReference type="InterPro" id="IPR017884">
    <property type="entry name" value="SANT_dom"/>
</dbReference>
<dbReference type="InterPro" id="IPR001005">
    <property type="entry name" value="SANT/Myb"/>
</dbReference>
<dbReference type="GO" id="GO:0005654">
    <property type="term" value="C:nucleoplasm"/>
    <property type="evidence" value="ECO:0007669"/>
    <property type="project" value="TreeGrafter"/>
</dbReference>
<keyword evidence="7" id="KW-0539">Nucleus</keyword>
<dbReference type="GO" id="GO:0000122">
    <property type="term" value="P:negative regulation of transcription by RNA polymerase II"/>
    <property type="evidence" value="ECO:0007669"/>
    <property type="project" value="TreeGrafter"/>
</dbReference>
<evidence type="ECO:0000256" key="7">
    <source>
        <dbReference type="ARBA" id="ARBA00023242"/>
    </source>
</evidence>
<dbReference type="PROSITE" id="PS51156">
    <property type="entry name" value="ELM2"/>
    <property type="match status" value="1"/>
</dbReference>
<evidence type="ECO:0000259" key="10">
    <source>
        <dbReference type="PROSITE" id="PS51293"/>
    </source>
</evidence>
<evidence type="ECO:0000256" key="2">
    <source>
        <dbReference type="ARBA" id="ARBA00022491"/>
    </source>
</evidence>
<dbReference type="PROSITE" id="PS51293">
    <property type="entry name" value="SANT"/>
    <property type="match status" value="1"/>
</dbReference>
<dbReference type="Gene3D" id="1.10.10.60">
    <property type="entry name" value="Homeodomain-like"/>
    <property type="match status" value="1"/>
</dbReference>
<reference evidence="11" key="1">
    <citation type="submission" date="2012-09" db="EMBL/GenBank/DDBJ databases">
        <authorList>
            <person name="Martin A.A."/>
        </authorList>
    </citation>
    <scope>NUCLEOTIDE SEQUENCE</scope>
</reference>
<feature type="compositionally biased region" description="Acidic residues" evidence="8">
    <location>
        <begin position="357"/>
        <end position="374"/>
    </location>
</feature>
<evidence type="ECO:0000256" key="6">
    <source>
        <dbReference type="ARBA" id="ARBA00023125"/>
    </source>
</evidence>
<evidence type="ECO:0000256" key="4">
    <source>
        <dbReference type="ARBA" id="ARBA00022771"/>
    </source>
</evidence>
<dbReference type="InterPro" id="IPR040138">
    <property type="entry name" value="MIER/MTA"/>
</dbReference>
<comment type="subcellular location">
    <subcellularLocation>
        <location evidence="1">Nucleus</location>
    </subcellularLocation>
</comment>
<evidence type="ECO:0000313" key="12">
    <source>
        <dbReference type="WBParaSite" id="ACAC_0001204201-mRNA-1"/>
    </source>
</evidence>
<dbReference type="FunFam" id="1.10.10.60:FF:000012">
    <property type="entry name" value="Metastasis-associated 1 family, member 3"/>
    <property type="match status" value="1"/>
</dbReference>
<dbReference type="WBParaSite" id="ACAC_0001204201-mRNA-1">
    <property type="protein sequence ID" value="ACAC_0001204201-mRNA-1"/>
    <property type="gene ID" value="ACAC_0001204201"/>
</dbReference>
<dbReference type="InterPro" id="IPR000949">
    <property type="entry name" value="ELM2_dom"/>
</dbReference>
<dbReference type="InterPro" id="IPR009057">
    <property type="entry name" value="Homeodomain-like_sf"/>
</dbReference>
<evidence type="ECO:0000256" key="3">
    <source>
        <dbReference type="ARBA" id="ARBA00022723"/>
    </source>
</evidence>
<keyword evidence="4" id="KW-0863">Zinc-finger</keyword>
<evidence type="ECO:0000256" key="1">
    <source>
        <dbReference type="ARBA" id="ARBA00004123"/>
    </source>
</evidence>
<keyword evidence="3" id="KW-0479">Metal-binding</keyword>
<dbReference type="STRING" id="6313.A0A158PC76"/>